<feature type="chain" id="PRO_5013588016" evidence="2">
    <location>
        <begin position="17"/>
        <end position="188"/>
    </location>
</feature>
<protein>
    <submittedName>
        <fullName evidence="3">Uncharacterized protein</fullName>
    </submittedName>
</protein>
<dbReference type="OrthoDB" id="3068819at2759"/>
<keyword evidence="1" id="KW-0472">Membrane</keyword>
<organism evidence="3 4">
    <name type="scientific">Armillaria gallica</name>
    <name type="common">Bulbous honey fungus</name>
    <name type="synonym">Armillaria bulbosa</name>
    <dbReference type="NCBI Taxonomy" id="47427"/>
    <lineage>
        <taxon>Eukaryota</taxon>
        <taxon>Fungi</taxon>
        <taxon>Dikarya</taxon>
        <taxon>Basidiomycota</taxon>
        <taxon>Agaricomycotina</taxon>
        <taxon>Agaricomycetes</taxon>
        <taxon>Agaricomycetidae</taxon>
        <taxon>Agaricales</taxon>
        <taxon>Marasmiineae</taxon>
        <taxon>Physalacriaceae</taxon>
        <taxon>Armillaria</taxon>
    </lineage>
</organism>
<proteinExistence type="predicted"/>
<dbReference type="Proteomes" id="UP000217790">
    <property type="component" value="Unassembled WGS sequence"/>
</dbReference>
<evidence type="ECO:0000313" key="4">
    <source>
        <dbReference type="Proteomes" id="UP000217790"/>
    </source>
</evidence>
<name>A0A2H3DAD1_ARMGA</name>
<sequence>MYLLFSLSFGCLQTSACNLDMQRVASCMVSCHLADNVYRARAAGGVNYLSVLSATTSMPVLCCSCAFVFHLVVFFQIFACPIAPCFSSFGCPAKCYSVYPCAACCAMYVPRRLADNVYSTRAAGGVNYLSVMPAMISIRELWWTLFWHFFHMVVFPNTCMYILAQSVAPCMFRVALRPVCTAHGPLVE</sequence>
<dbReference type="EMBL" id="KZ293676">
    <property type="protein sequence ID" value="PBK87808.1"/>
    <property type="molecule type" value="Genomic_DNA"/>
</dbReference>
<evidence type="ECO:0000256" key="2">
    <source>
        <dbReference type="SAM" id="SignalP"/>
    </source>
</evidence>
<dbReference type="InParanoid" id="A0A2H3DAD1"/>
<dbReference type="AlphaFoldDB" id="A0A2H3DAD1"/>
<evidence type="ECO:0000313" key="3">
    <source>
        <dbReference type="EMBL" id="PBK87808.1"/>
    </source>
</evidence>
<keyword evidence="4" id="KW-1185">Reference proteome</keyword>
<keyword evidence="1" id="KW-1133">Transmembrane helix</keyword>
<gene>
    <name evidence="3" type="ORF">ARMGADRAFT_444505</name>
</gene>
<feature type="signal peptide" evidence="2">
    <location>
        <begin position="1"/>
        <end position="16"/>
    </location>
</feature>
<reference evidence="4" key="1">
    <citation type="journal article" date="2017" name="Nat. Ecol. Evol.">
        <title>Genome expansion and lineage-specific genetic innovations in the forest pathogenic fungi Armillaria.</title>
        <authorList>
            <person name="Sipos G."/>
            <person name="Prasanna A.N."/>
            <person name="Walter M.C."/>
            <person name="O'Connor E."/>
            <person name="Balint B."/>
            <person name="Krizsan K."/>
            <person name="Kiss B."/>
            <person name="Hess J."/>
            <person name="Varga T."/>
            <person name="Slot J."/>
            <person name="Riley R."/>
            <person name="Boka B."/>
            <person name="Rigling D."/>
            <person name="Barry K."/>
            <person name="Lee J."/>
            <person name="Mihaltcheva S."/>
            <person name="LaButti K."/>
            <person name="Lipzen A."/>
            <person name="Waldron R."/>
            <person name="Moloney N.M."/>
            <person name="Sperisen C."/>
            <person name="Kredics L."/>
            <person name="Vagvoelgyi C."/>
            <person name="Patrignani A."/>
            <person name="Fitzpatrick D."/>
            <person name="Nagy I."/>
            <person name="Doyle S."/>
            <person name="Anderson J.B."/>
            <person name="Grigoriev I.V."/>
            <person name="Gueldener U."/>
            <person name="Muensterkoetter M."/>
            <person name="Nagy L.G."/>
        </authorList>
    </citation>
    <scope>NUCLEOTIDE SEQUENCE [LARGE SCALE GENOMIC DNA]</scope>
    <source>
        <strain evidence="4">Ar21-2</strain>
    </source>
</reference>
<evidence type="ECO:0000256" key="1">
    <source>
        <dbReference type="SAM" id="Phobius"/>
    </source>
</evidence>
<keyword evidence="2" id="KW-0732">Signal</keyword>
<accession>A0A2H3DAD1</accession>
<keyword evidence="1" id="KW-0812">Transmembrane</keyword>
<feature type="transmembrane region" description="Helical" evidence="1">
    <location>
        <begin position="141"/>
        <end position="164"/>
    </location>
</feature>